<evidence type="ECO:0000256" key="4">
    <source>
        <dbReference type="SAM" id="MobiDB-lite"/>
    </source>
</evidence>
<evidence type="ECO:0000313" key="6">
    <source>
        <dbReference type="EMBL" id="CAL4797320.1"/>
    </source>
</evidence>
<evidence type="ECO:0000256" key="1">
    <source>
        <dbReference type="ARBA" id="ARBA00022603"/>
    </source>
</evidence>
<dbReference type="InterPro" id="IPR029063">
    <property type="entry name" value="SAM-dependent_MTases_sf"/>
</dbReference>
<reference evidence="6 7" key="2">
    <citation type="submission" date="2024-05" db="EMBL/GenBank/DDBJ databases">
        <authorList>
            <person name="Chen Y."/>
            <person name="Shah S."/>
            <person name="Dougan E. K."/>
            <person name="Thang M."/>
            <person name="Chan C."/>
        </authorList>
    </citation>
    <scope>NUCLEOTIDE SEQUENCE [LARGE SCALE GENOMIC DNA]</scope>
</reference>
<feature type="compositionally biased region" description="Basic and acidic residues" evidence="4">
    <location>
        <begin position="2566"/>
        <end position="2586"/>
    </location>
</feature>
<feature type="region of interest" description="Disordered" evidence="4">
    <location>
        <begin position="3038"/>
        <end position="3069"/>
    </location>
</feature>
<dbReference type="GO" id="GO:0043484">
    <property type="term" value="P:regulation of RNA splicing"/>
    <property type="evidence" value="ECO:0007669"/>
    <property type="project" value="InterPro"/>
</dbReference>
<dbReference type="GO" id="GO:0008168">
    <property type="term" value="F:methyltransferase activity"/>
    <property type="evidence" value="ECO:0007669"/>
    <property type="project" value="UniProtKB-KW"/>
</dbReference>
<feature type="compositionally biased region" description="Basic and acidic residues" evidence="4">
    <location>
        <begin position="2539"/>
        <end position="2556"/>
    </location>
</feature>
<protein>
    <submittedName>
        <fullName evidence="5">Uncharacterized protein</fullName>
    </submittedName>
</protein>
<evidence type="ECO:0000256" key="2">
    <source>
        <dbReference type="ARBA" id="ARBA00022679"/>
    </source>
</evidence>
<dbReference type="EMBL" id="CAMXCT030004691">
    <property type="protein sequence ID" value="CAL4797320.1"/>
    <property type="molecule type" value="Genomic_DNA"/>
</dbReference>
<dbReference type="InterPro" id="IPR032922">
    <property type="entry name" value="SON"/>
</dbReference>
<feature type="region of interest" description="Disordered" evidence="4">
    <location>
        <begin position="1822"/>
        <end position="1867"/>
    </location>
</feature>
<dbReference type="PROSITE" id="PS00094">
    <property type="entry name" value="C5_MTASE_1"/>
    <property type="match status" value="1"/>
</dbReference>
<name>A0A9P1DJX8_9DINO</name>
<dbReference type="PANTHER" id="PTHR46528:SF1">
    <property type="entry name" value="PROTEIN SON"/>
    <property type="match status" value="1"/>
</dbReference>
<dbReference type="Pfam" id="PF00145">
    <property type="entry name" value="DNA_methylase"/>
    <property type="match status" value="1"/>
</dbReference>
<dbReference type="EMBL" id="CAMXCT010004691">
    <property type="protein sequence ID" value="CAI4010008.1"/>
    <property type="molecule type" value="Genomic_DNA"/>
</dbReference>
<dbReference type="Gene3D" id="3.40.50.150">
    <property type="entry name" value="Vaccinia Virus protein VP39"/>
    <property type="match status" value="1"/>
</dbReference>
<feature type="region of interest" description="Disordered" evidence="4">
    <location>
        <begin position="2229"/>
        <end position="2650"/>
    </location>
</feature>
<dbReference type="Proteomes" id="UP001152797">
    <property type="component" value="Unassembled WGS sequence"/>
</dbReference>
<dbReference type="OrthoDB" id="412143at2759"/>
<organism evidence="5">
    <name type="scientific">Cladocopium goreaui</name>
    <dbReference type="NCBI Taxonomy" id="2562237"/>
    <lineage>
        <taxon>Eukaryota</taxon>
        <taxon>Sar</taxon>
        <taxon>Alveolata</taxon>
        <taxon>Dinophyceae</taxon>
        <taxon>Suessiales</taxon>
        <taxon>Symbiodiniaceae</taxon>
        <taxon>Cladocopium</taxon>
    </lineage>
</organism>
<keyword evidence="2" id="KW-0808">Transferase</keyword>
<reference evidence="5" key="1">
    <citation type="submission" date="2022-10" db="EMBL/GenBank/DDBJ databases">
        <authorList>
            <person name="Chen Y."/>
            <person name="Dougan E. K."/>
            <person name="Chan C."/>
            <person name="Rhodes N."/>
            <person name="Thang M."/>
        </authorList>
    </citation>
    <scope>NUCLEOTIDE SEQUENCE</scope>
</reference>
<dbReference type="EMBL" id="CAMXCT020004691">
    <property type="protein sequence ID" value="CAL1163383.1"/>
    <property type="molecule type" value="Genomic_DNA"/>
</dbReference>
<dbReference type="PANTHER" id="PTHR46528">
    <property type="entry name" value="PROTEIN SON"/>
    <property type="match status" value="1"/>
</dbReference>
<sequence length="3763" mass="421007">MWRVFCWICRKVHGADGKGLAAGVEPAHINNVTRHSQFQCHVDALFELGLARARDLDAPPATGFMEVAKHCQNGNPWCQGVAGVGGRKKVSSMMTCLAQALFRDDQVFMQSAASIMLHSDVRGSRLAIRFRASNASLDSRTGLLGVARIASHSAMHIKEGFLKVLAEFCKRAGAVDYKLVARILHRTEILDGDAASDGQLAMSLLRSSGLFPSIKCIVKDPCHASRRVIKRPWSVIDEIKEAFVKVIAGRRSLTNIIQNSETLAKVFSDFADRSLDCPVVGAQAKNLSRRAHRFDSYQKPLARFCLYVSAFFETASWIQVNRQSDKEQFETASSFLHWVTPSKLLVLAMCADAADESLLLTRHFDSEGHDLAALHAAAESYVTRLKYLFLEGHVLRATGFTSHMLKWLGKTRAVKVGKRVKCIGGAGVVTPQLTEDSLKPMKVFVHMACQTIDAEYPAFGILGAFACFDVQPSKLERDMAAQEVHLRRLAQVLNLSFEELDMQFGDHLAIALHEAKQQRLDNAAAWVAAVKKTSSAQKAVRLKHPCHILIEVLVRCVAWQGCSTSGVEQFFSHGQHQIDSSRNHFTEGNEVCELKVMSDFRHRDATNVCTIARTVWTELFAAPRKSSADRLDAGVPRPKKQDSEIAFLRKRRLEAGGADDSKASVQAVIAESQPYITAGLTDSIQNELLFQEKKKFKNRLLAYLDEALLQSELTPDMAQLAQAYLDHRAKLDRDRQKAEKRKFSLMSPVPNLDSQPILLESMMWLNMDCLRGKQVVADATDAAIFVVEKLDCPHLTTRWAVGLRGGHVVDLDFLKSGGSKGVCVSYDPAIAIQRKVYLCPLFRRENPNLATIVVQASMLRHSKWTLLSSWEDFFYYRKSQGLQCIALTTRASQNIVAGKDVVNASEFQDKFLSKLAIVSRPDDPSGLLQSGPQLGIGRIDSADQQIDGAEIAPTNGLAELRLAPRWTAVRVLDCIDRGSDLPASELIFLLILCRRSILAPSFDDLTRRSHTQCCLAMPKPTKKMGNASAEWSLQASNLNVNDAVLAKFEHDMDVVLQHHVFSDVKTMKPLEIVEGAAKHEAGHQAVFAKQAYRQAIDSRGFYQCGGNLFWINMARMVSSQGVPMSARGIEQLKVSHFQSPRPLEHMIIVPVEQEWSYKELKNKFGNLTRLSPEEIEIALIGRIADLVRSGADDIELTAWRTVCLTATFSFEVMSSDSSMYWRAINTRRKTIALYDAVAPSPTQRIFQLMTFKESYEAAHGSVSNSDLASIYNANLQEIDSNLEDTVSENWVDTAIKIFKRAFAHENLLAEVLRDEGENGKNGMFQTSCLEEICIKGKTQDDIFWIMRSMRHAVSTKELTPTDFTVRFMCGQKSRDIAGLATHDDFEFWCLGEDIQWQGNESESTRMTLSFLEDVIFGARHDASLKNVLKGTAEPEEVVGHSPFADMLEAIAKQMQLEAPLPDGADPTSSVVLGSDEGDAQPLKDNEVALTDLVPNAGEHDPDALREHLQALERRMKQFIKFVPMSEKYKTLALEFEGTALATTKLKKGTHPVLIYDTKCFGEANSQAHTRIPPFQKDQLKTVLRAWCTARGVAAGDENELGIVLVLDGFRPGLESSIGHAFQGPDGKFYQKSRFQFSVKYTEESLLARKQLQRGVVQQVESLHCFTTDGLVLKKKQRLHSKESNMASMIGDIVLPKHADVWRLAPEVKKEALGPKIMTGGACEAKSPKPVFSDAKEPISWHSQAEAFFAEVAHSFCAGVLVHATETDGSCAVHCVKAQVPYVGVTYTQKHADLLWAECLRRLWRDTLDDKSPIYNPSLANLLAEQDEEEDGTEAAPAKKKRRNAGGPKILRPKNVSGEGDDDEHEEGAHEATILAELQKLADGEGFAQAWLSCSGAWLEKSLGAILFVLDGNWNNQTMKLFGYSNRQLKQKPAAAVQLLKQPRPNQMQKVENAMKSMMKWILATAAGTIAAVCPEIHPRGRLIVGSACSGISAELMALDWLNVKYVACFGCECEEHLRRLSGDMHGYCQMYDDVRSLNYLSSPTCDLFVAGFPCQPYSAAGSGQGASDKSSGQIMMSFFFTRQVQPAPLGRFLQNKLSAKTAAELGIDRRSLNKTERLNLSAVLQSLKGVDLAKEKWVADISGSKAHKMKGISPTLTKSRAQSKGFWLTWLNRKMTTEEILKLQGIDPDIIPPGVVSERQGTKGFFTAECPLKAAINTVWALKSKCVFTSSQSSGHPSQPHFAAAGPKMTKEKESGKKKDTPEHDTARLREERKEAEKNKREAEAELKRKEGEEKKRKAEAQLKRKEDEEKKRKAEAELKRKEDEEKKRKAEAELKRKEDEEKKRKAEAELKRKEDEENKREAEAELKRKEGEEKKRKAEAQLKRKEDEEKKRKAEAELKRKEDEEKKRKAEAELKRKEDEEKKRKAEAELKRKEDEEKKRKAEAELKRKEDEEKKRRAEAELKRKEDEEKKRKAEARAEAERRKKQKAEAEAEEQRRKAEDEEQRKLREAAIKRHEDQMKEVEDEAREKWKQRQFAQDWKKKEENWQGQWDEKWQRRQSNNSWRQQDKQNQKLDKKQGNKGPRDEAEADDGAVTNNEDATLASGSKERPKPEDEEEEEEDDSSSSDDDDGRKGKGKEQQHRHRLWQEEFIEQKRKEKKAVHEFYARQWQRQQARAIDIFSNAAVVQLNYQKPSGVATVAMVATGPQTIAQSGTPTTRPNAELVETERFSGHSLRVSGAEWLSRLGMRKMDLELSSRGEVHRMAPLLKEGAARDDDAIQDPIEEHQGEAADILSLRAQVASLRQVVMEPSQVLLHRAKSHIVHVGTRRARSESQWRRKADSTGCPRTYVARGPTSMAAAASSDSVGGIQSQHTTAIYSAWDGCGKQPHGRRAESGTSTPPPESAWAKSFITASGDEVNPFQKQLKPEATRLLRIEEDQIVQDDDAKTWTPRSMLALMDGVNSVRWAWILFQLGEEVRTSTPSLTAMVHPENSSPPQQAGEYEALLGSGMVHCYGHASQSFGAVTAEVDLLNESMSKTKTSYGCNSGTNAKGSKRRASPTMGSTATFRDGSQGHGISSITMLEATTNTRVAGNSTGPLNDVWRYPTESQRAFGQTEIEGKPPTTDSVVILWWHRVSSLWAWEIDNECVQVTKLWFPDTVHRRCFINDDYTEVVNLIKKAGPEHKCVLLITAGNVQTTQCRPKGATCQRGAKFTEFVDKVTELQSALPEHRFLTAAENVIMNDPSDCKFISEMIGEVANFAMGGLKFHEAVIEGRHRILCFTTPSPDPLGRPPPQKHRLRTTEEAAQCAAPVVPRAVSVSVIQQVVHAIGQLHHGQGPGQCINSARARQLWPQLNEIRSAVVQELGDMILEWEHTTSAWCESLPVELQSQCTPPMGKRLSPPVLIELLRQAGHQGAEAFMDEPSHSFEMTGPLALGTGWLNRQATDGQAEPMLNELLDERDKGRVEGPLEAAIAVLQSDKVRRCEDFRKSAHNATVRADACPHYYSDVESYVAVIRHLQRRLLVILTGHFVDGWTGVELEAQRLAGKLGFMAITLFGGMGMAAIQPFYARAHCLGEQAEDFFLACGRRDPQAIIYSDAFFQVGEKIWRPRDAPELWNPKKRKPKTNGWGFVARLRDKVLYAHGELPDTFIEKFVSRKAFIDMMEILAAVTAVTFLRQWLPPYFVMFIDNQVGKSALQKGYGSDQRVNAIITAFWALVSHEVDTTDFLQSLEKFSRDPDGSIQGLPENLLAIGRIVEKTDAARKNS</sequence>
<keyword evidence="3" id="KW-0949">S-adenosyl-L-methionine</keyword>
<keyword evidence="7" id="KW-1185">Reference proteome</keyword>
<feature type="compositionally biased region" description="Polar residues" evidence="4">
    <location>
        <begin position="3038"/>
        <end position="3050"/>
    </location>
</feature>
<evidence type="ECO:0000256" key="3">
    <source>
        <dbReference type="ARBA" id="ARBA00022691"/>
    </source>
</evidence>
<dbReference type="InterPro" id="IPR018117">
    <property type="entry name" value="C5_DNA_meth_AS"/>
</dbReference>
<gene>
    <name evidence="5" type="ORF">C1SCF055_LOCUS35329</name>
</gene>
<dbReference type="CDD" id="cd22249">
    <property type="entry name" value="UDM1_RNF168_RNF169-like"/>
    <property type="match status" value="1"/>
</dbReference>
<evidence type="ECO:0000313" key="5">
    <source>
        <dbReference type="EMBL" id="CAI4010008.1"/>
    </source>
</evidence>
<keyword evidence="1" id="KW-0489">Methyltransferase</keyword>
<dbReference type="GO" id="GO:0032259">
    <property type="term" value="P:methylation"/>
    <property type="evidence" value="ECO:0007669"/>
    <property type="project" value="UniProtKB-KW"/>
</dbReference>
<comment type="caution">
    <text evidence="5">The sequence shown here is derived from an EMBL/GenBank/DDBJ whole genome shotgun (WGS) entry which is preliminary data.</text>
</comment>
<dbReference type="GO" id="GO:0003723">
    <property type="term" value="F:RNA binding"/>
    <property type="evidence" value="ECO:0007669"/>
    <property type="project" value="InterPro"/>
</dbReference>
<feature type="region of interest" description="Disordered" evidence="4">
    <location>
        <begin position="2883"/>
        <end position="2903"/>
    </location>
</feature>
<dbReference type="InterPro" id="IPR001525">
    <property type="entry name" value="C5_MeTfrase"/>
</dbReference>
<evidence type="ECO:0000313" key="7">
    <source>
        <dbReference type="Proteomes" id="UP001152797"/>
    </source>
</evidence>
<feature type="compositionally biased region" description="Basic and acidic residues" evidence="4">
    <location>
        <begin position="2249"/>
        <end position="2532"/>
    </location>
</feature>
<feature type="compositionally biased region" description="Basic and acidic residues" evidence="4">
    <location>
        <begin position="2630"/>
        <end position="2650"/>
    </location>
</feature>
<feature type="compositionally biased region" description="Acidic residues" evidence="4">
    <location>
        <begin position="2613"/>
        <end position="2629"/>
    </location>
</feature>
<dbReference type="SUPFAM" id="SSF53335">
    <property type="entry name" value="S-adenosyl-L-methionine-dependent methyltransferases"/>
    <property type="match status" value="1"/>
</dbReference>
<feature type="non-terminal residue" evidence="5">
    <location>
        <position position="1"/>
    </location>
</feature>
<dbReference type="GO" id="GO:0051726">
    <property type="term" value="P:regulation of cell cycle"/>
    <property type="evidence" value="ECO:0007669"/>
    <property type="project" value="InterPro"/>
</dbReference>
<accession>A0A9P1DJX8</accession>
<proteinExistence type="predicted"/>
<feature type="compositionally biased region" description="Low complexity" evidence="4">
    <location>
        <begin position="2230"/>
        <end position="2241"/>
    </location>
</feature>